<dbReference type="PIRSF" id="PIRSF006470">
    <property type="entry name" value="DctB"/>
    <property type="match status" value="1"/>
</dbReference>
<evidence type="ECO:0000256" key="2">
    <source>
        <dbReference type="SAM" id="SignalP"/>
    </source>
</evidence>
<proteinExistence type="predicted"/>
<keyword evidence="2" id="KW-0732">Signal</keyword>
<dbReference type="PANTHER" id="PTHR33376:SF2">
    <property type="entry name" value="DICARBOXYLATE-BINDING PERIPLASMIC PROTEIN"/>
    <property type="match status" value="1"/>
</dbReference>
<dbReference type="Pfam" id="PF03480">
    <property type="entry name" value="DctP"/>
    <property type="match status" value="1"/>
</dbReference>
<feature type="compositionally biased region" description="Low complexity" evidence="1">
    <location>
        <begin position="31"/>
        <end position="42"/>
    </location>
</feature>
<dbReference type="PANTHER" id="PTHR33376">
    <property type="match status" value="1"/>
</dbReference>
<feature type="chain" id="PRO_5045089529" evidence="2">
    <location>
        <begin position="22"/>
        <end position="361"/>
    </location>
</feature>
<comment type="caution">
    <text evidence="3">The sequence shown here is derived from an EMBL/GenBank/DDBJ whole genome shotgun (WGS) entry which is preliminary data.</text>
</comment>
<dbReference type="EMBL" id="JAHQCS010000079">
    <property type="protein sequence ID" value="MBU9711640.1"/>
    <property type="molecule type" value="Genomic_DNA"/>
</dbReference>
<feature type="region of interest" description="Disordered" evidence="1">
    <location>
        <begin position="22"/>
        <end position="52"/>
    </location>
</feature>
<dbReference type="NCBIfam" id="TIGR00787">
    <property type="entry name" value="dctP"/>
    <property type="match status" value="1"/>
</dbReference>
<sequence>MKLILLIVTALLLSVALIACSNDSDSDSDSDSAAGSEANGSETNDDSTNDNANTDVEEKVLKVAFNQPESHPQYKAMEALGEKFAERTNGAYKIEMYPNELLGAQRETIELVQSDTIAMSIVAGSLMENFNPDFTVFNLPYVYDSKDHQMKVLNDEDITGDLFKSTEGQGMLVMGAFHGGIRNVYNNKQPINTPEDLAGLKIRIMESDTNIQMMQLMGGVGTPMGQGEVYTAIQSGVLEGGENNELIYADLNHVEVAGYYSYTQHLMIPDYLIISAELFNGMSEEHQQIFKEELVAAIDLEVKLWDEGVEAAKIRAEEAGGVFNDVDISIFQEAVAPLIKEKVVGETAEELYRKVREAAAN</sequence>
<name>A0ABS6JD91_9BACI</name>
<dbReference type="InterPro" id="IPR018389">
    <property type="entry name" value="DctP_fam"/>
</dbReference>
<gene>
    <name evidence="3" type="ORF">KS419_07825</name>
</gene>
<dbReference type="NCBIfam" id="NF037995">
    <property type="entry name" value="TRAP_S1"/>
    <property type="match status" value="1"/>
</dbReference>
<evidence type="ECO:0000313" key="3">
    <source>
        <dbReference type="EMBL" id="MBU9711640.1"/>
    </source>
</evidence>
<dbReference type="InterPro" id="IPR004682">
    <property type="entry name" value="TRAP_DctP"/>
</dbReference>
<dbReference type="CDD" id="cd13671">
    <property type="entry name" value="PBP2_TRAP_SBP_like_3"/>
    <property type="match status" value="1"/>
</dbReference>
<evidence type="ECO:0000256" key="1">
    <source>
        <dbReference type="SAM" id="MobiDB-lite"/>
    </source>
</evidence>
<dbReference type="Proteomes" id="UP000784880">
    <property type="component" value="Unassembled WGS sequence"/>
</dbReference>
<accession>A0ABS6JD91</accession>
<dbReference type="PROSITE" id="PS51257">
    <property type="entry name" value="PROKAR_LIPOPROTEIN"/>
    <property type="match status" value="1"/>
</dbReference>
<keyword evidence="4" id="KW-1185">Reference proteome</keyword>
<protein>
    <submittedName>
        <fullName evidence="3">TRAP transporter substrate-binding protein</fullName>
    </submittedName>
</protein>
<feature type="signal peptide" evidence="2">
    <location>
        <begin position="1"/>
        <end position="21"/>
    </location>
</feature>
<reference evidence="3 4" key="1">
    <citation type="submission" date="2021-06" db="EMBL/GenBank/DDBJ databases">
        <title>Bacillus sp. RD4P76, an endophyte from a halophyte.</title>
        <authorList>
            <person name="Sun J.-Q."/>
        </authorList>
    </citation>
    <scope>NUCLEOTIDE SEQUENCE [LARGE SCALE GENOMIC DNA]</scope>
    <source>
        <strain evidence="3 4">CGMCC 1.15917</strain>
    </source>
</reference>
<organism evidence="3 4">
    <name type="scientific">Evansella tamaricis</name>
    <dbReference type="NCBI Taxonomy" id="2069301"/>
    <lineage>
        <taxon>Bacteria</taxon>
        <taxon>Bacillati</taxon>
        <taxon>Bacillota</taxon>
        <taxon>Bacilli</taxon>
        <taxon>Bacillales</taxon>
        <taxon>Bacillaceae</taxon>
        <taxon>Evansella</taxon>
    </lineage>
</organism>
<evidence type="ECO:0000313" key="4">
    <source>
        <dbReference type="Proteomes" id="UP000784880"/>
    </source>
</evidence>